<dbReference type="InterPro" id="IPR002508">
    <property type="entry name" value="MurNAc-LAA_cat"/>
</dbReference>
<dbReference type="Pfam" id="PF01520">
    <property type="entry name" value="Amidase_3"/>
    <property type="match status" value="1"/>
</dbReference>
<dbReference type="OrthoDB" id="2165138at2"/>
<organism evidence="4 5">
    <name type="scientific">Streptococcus varani</name>
    <dbReference type="NCBI Taxonomy" id="1608583"/>
    <lineage>
        <taxon>Bacteria</taxon>
        <taxon>Bacillati</taxon>
        <taxon>Bacillota</taxon>
        <taxon>Bacilli</taxon>
        <taxon>Lactobacillales</taxon>
        <taxon>Streptococcaceae</taxon>
        <taxon>Streptococcus</taxon>
    </lineage>
</organism>
<dbReference type="Proteomes" id="UP000198604">
    <property type="component" value="Unassembled WGS sequence"/>
</dbReference>
<proteinExistence type="predicted"/>
<dbReference type="Pfam" id="PF01476">
    <property type="entry name" value="LysM"/>
    <property type="match status" value="1"/>
</dbReference>
<dbReference type="GO" id="GO:0009253">
    <property type="term" value="P:peptidoglycan catabolic process"/>
    <property type="evidence" value="ECO:0007669"/>
    <property type="project" value="InterPro"/>
</dbReference>
<feature type="domain" description="LysM" evidence="3">
    <location>
        <begin position="268"/>
        <end position="312"/>
    </location>
</feature>
<gene>
    <name evidence="4" type="ORF">BN1356_01327</name>
</gene>
<evidence type="ECO:0000313" key="5">
    <source>
        <dbReference type="Proteomes" id="UP000198604"/>
    </source>
</evidence>
<dbReference type="Pfam" id="PF05257">
    <property type="entry name" value="CHAP"/>
    <property type="match status" value="1"/>
</dbReference>
<dbReference type="RefSeq" id="WP_093650582.1">
    <property type="nucleotide sequence ID" value="NZ_CTEN01000003.1"/>
</dbReference>
<dbReference type="InterPro" id="IPR036779">
    <property type="entry name" value="LysM_dom_sf"/>
</dbReference>
<dbReference type="InterPro" id="IPR007921">
    <property type="entry name" value="CHAP_dom"/>
</dbReference>
<dbReference type="SUPFAM" id="SSF54106">
    <property type="entry name" value="LysM domain"/>
    <property type="match status" value="1"/>
</dbReference>
<name>A0A0E3WF70_9STRE</name>
<dbReference type="Gene3D" id="3.10.350.10">
    <property type="entry name" value="LysM domain"/>
    <property type="match status" value="1"/>
</dbReference>
<dbReference type="PROSITE" id="PS50911">
    <property type="entry name" value="CHAP"/>
    <property type="match status" value="1"/>
</dbReference>
<dbReference type="SMART" id="SM00257">
    <property type="entry name" value="LysM"/>
    <property type="match status" value="1"/>
</dbReference>
<dbReference type="GO" id="GO:0008932">
    <property type="term" value="F:lytic endotransglycosylase activity"/>
    <property type="evidence" value="ECO:0007669"/>
    <property type="project" value="TreeGrafter"/>
</dbReference>
<evidence type="ECO:0000313" key="4">
    <source>
        <dbReference type="EMBL" id="CQR24984.1"/>
    </source>
</evidence>
<evidence type="ECO:0000259" key="2">
    <source>
        <dbReference type="PROSITE" id="PS50911"/>
    </source>
</evidence>
<dbReference type="EMBL" id="CTEN01000003">
    <property type="protein sequence ID" value="CQR24984.1"/>
    <property type="molecule type" value="Genomic_DNA"/>
</dbReference>
<dbReference type="GO" id="GO:0008745">
    <property type="term" value="F:N-acetylmuramoyl-L-alanine amidase activity"/>
    <property type="evidence" value="ECO:0007669"/>
    <property type="project" value="InterPro"/>
</dbReference>
<dbReference type="PANTHER" id="PTHR33734">
    <property type="entry name" value="LYSM DOMAIN-CONTAINING GPI-ANCHORED PROTEIN 2"/>
    <property type="match status" value="1"/>
</dbReference>
<keyword evidence="1 4" id="KW-0378">Hydrolase</keyword>
<reference evidence="5" key="1">
    <citation type="submission" date="2015-03" db="EMBL/GenBank/DDBJ databases">
        <authorList>
            <person name="Urmite Genomes"/>
        </authorList>
    </citation>
    <scope>NUCLEOTIDE SEQUENCE [LARGE SCALE GENOMIC DNA]</scope>
    <source>
        <strain evidence="5">FF10</strain>
    </source>
</reference>
<dbReference type="InterPro" id="IPR018392">
    <property type="entry name" value="LysM"/>
</dbReference>
<protein>
    <submittedName>
        <fullName evidence="4">Phage-associated cell wall hydrolase</fullName>
    </submittedName>
</protein>
<dbReference type="Gene3D" id="3.90.1720.10">
    <property type="entry name" value="endopeptidase domain like (from Nostoc punctiforme)"/>
    <property type="match status" value="1"/>
</dbReference>
<dbReference type="Gene3D" id="3.40.630.40">
    <property type="entry name" value="Zn-dependent exopeptidases"/>
    <property type="match status" value="1"/>
</dbReference>
<keyword evidence="5" id="KW-1185">Reference proteome</keyword>
<dbReference type="STRING" id="1608583.BN1356_01327"/>
<dbReference type="CDD" id="cd00118">
    <property type="entry name" value="LysM"/>
    <property type="match status" value="1"/>
</dbReference>
<evidence type="ECO:0000256" key="1">
    <source>
        <dbReference type="ARBA" id="ARBA00022801"/>
    </source>
</evidence>
<accession>A0A0E3WF70</accession>
<dbReference type="SUPFAM" id="SSF53187">
    <property type="entry name" value="Zn-dependent exopeptidases"/>
    <property type="match status" value="1"/>
</dbReference>
<dbReference type="CDD" id="cd02696">
    <property type="entry name" value="MurNAc-LAA"/>
    <property type="match status" value="1"/>
</dbReference>
<dbReference type="SMART" id="SM00646">
    <property type="entry name" value="Ami_3"/>
    <property type="match status" value="1"/>
</dbReference>
<dbReference type="PROSITE" id="PS51782">
    <property type="entry name" value="LYSM"/>
    <property type="match status" value="1"/>
</dbReference>
<dbReference type="PANTHER" id="PTHR33734:SF22">
    <property type="entry name" value="MEMBRANE-BOUND LYTIC MUREIN TRANSGLYCOSYLASE D"/>
    <property type="match status" value="1"/>
</dbReference>
<feature type="domain" description="Peptidase C51" evidence="2">
    <location>
        <begin position="328"/>
        <end position="458"/>
    </location>
</feature>
<evidence type="ECO:0000259" key="3">
    <source>
        <dbReference type="PROSITE" id="PS51782"/>
    </source>
</evidence>
<sequence length="489" mass="53594">MGKHLVICGHGQGRTVYDPGAVNSKRGITEAGKVRELAKLMSKYSGKTIDYITDKNVYDYKSLASLGKGYDSITELHFNAFNGSARGTEVLIQSSLTADKEDLAILNILGRYFTNRGIKKVDWLYNANEAKNRGYAYRLVEIAFIDNEEDMTIFENKKEELAKGLVSAITQEEVKTVVSVTPSKQGRQPNPSTSSLYHVGDSVRVLGHATHYQTGQKVASWVKGRIYKILQVKAVNQSHSKRAYLLEGIQSWVLEQDVEGSTKGHSEQTYTAKKGDTYWGIARKFGLTVDGLLSLNGLKKTDVLKVGQVLKINKISSIIKAVPTSMTQRVVASALSKVGQKVTVPTNPYGGQCVSLVDKIVQELTDKNMAYTNAIDCLTKAKANGFTVIKDAWGVNPKAGDFYVIKTDHHPYGHIGICITDSDGTSIDGVEQNVDGYTDHNKNGINDQLEIGGGGITRRVKRVWMADGSLYDATGTVKLGKVIGWFRLG</sequence>
<dbReference type="AlphaFoldDB" id="A0A0E3WF70"/>